<evidence type="ECO:0000313" key="9">
    <source>
        <dbReference type="Proteomes" id="UP000218399"/>
    </source>
</evidence>
<comment type="subcellular location">
    <subcellularLocation>
        <location evidence="1">Cytoplasm</location>
    </subcellularLocation>
</comment>
<gene>
    <name evidence="8" type="ORF">B1526_1572</name>
</gene>
<feature type="domain" description="RecX second three-helical" evidence="6">
    <location>
        <begin position="136"/>
        <end position="173"/>
    </location>
</feature>
<evidence type="ECO:0000259" key="7">
    <source>
        <dbReference type="Pfam" id="PF21982"/>
    </source>
</evidence>
<dbReference type="PANTHER" id="PTHR33602:SF1">
    <property type="entry name" value="REGULATORY PROTEIN RECX FAMILY PROTEIN"/>
    <property type="match status" value="1"/>
</dbReference>
<evidence type="ECO:0000313" key="8">
    <source>
        <dbReference type="EMBL" id="PAU67072.1"/>
    </source>
</evidence>
<evidence type="ECO:0000256" key="1">
    <source>
        <dbReference type="ARBA" id="ARBA00004496"/>
    </source>
</evidence>
<name>A0A2A2EDP0_9BIFI</name>
<organism evidence="8 9">
    <name type="scientific">Bifidobacterium criceti</name>
    <dbReference type="NCBI Taxonomy" id="1960969"/>
    <lineage>
        <taxon>Bacteria</taxon>
        <taxon>Bacillati</taxon>
        <taxon>Actinomycetota</taxon>
        <taxon>Actinomycetes</taxon>
        <taxon>Bifidobacteriales</taxon>
        <taxon>Bifidobacteriaceae</taxon>
        <taxon>Bifidobacterium</taxon>
    </lineage>
</organism>
<dbReference type="Pfam" id="PF21982">
    <property type="entry name" value="RecX_HTH1"/>
    <property type="match status" value="1"/>
</dbReference>
<keyword evidence="4" id="KW-0963">Cytoplasm</keyword>
<feature type="domain" description="RecX first three-helical" evidence="7">
    <location>
        <begin position="90"/>
        <end position="129"/>
    </location>
</feature>
<dbReference type="InterPro" id="IPR036388">
    <property type="entry name" value="WH-like_DNA-bd_sf"/>
</dbReference>
<evidence type="ECO:0000259" key="6">
    <source>
        <dbReference type="Pfam" id="PF02631"/>
    </source>
</evidence>
<dbReference type="AlphaFoldDB" id="A0A2A2EDP0"/>
<dbReference type="EMBL" id="MVOH01000017">
    <property type="protein sequence ID" value="PAU67072.1"/>
    <property type="molecule type" value="Genomic_DNA"/>
</dbReference>
<sequence length="245" mass="26248">MISAEDFLAAHPASPVRDDGAPDAVDADGTTRGPRQSVGAFGASRDGDVVRFARGARRAGKRRNGLGPGKRASGGFAYTPAEDPRDGEACKEAALRLLDAAPRSSGGLRGKLAERGYADDVIGAVIDRLVELRLLDDEEYARSVVRACVNRMMGKRGAILEMTRKGVDDALARRIADEAAVEGVFDDAAWELGRHVASRTRGKDPQTAKRRFWSAGGRKGHDPAVLRDVSDVLFQRHGTEGEEGK</sequence>
<comment type="similarity">
    <text evidence="2">Belongs to the RecX family.</text>
</comment>
<dbReference type="GO" id="GO:0006282">
    <property type="term" value="P:regulation of DNA repair"/>
    <property type="evidence" value="ECO:0007669"/>
    <property type="project" value="InterPro"/>
</dbReference>
<feature type="region of interest" description="Disordered" evidence="5">
    <location>
        <begin position="199"/>
        <end position="222"/>
    </location>
</feature>
<evidence type="ECO:0000256" key="2">
    <source>
        <dbReference type="ARBA" id="ARBA00009695"/>
    </source>
</evidence>
<dbReference type="Pfam" id="PF02631">
    <property type="entry name" value="RecX_HTH2"/>
    <property type="match status" value="1"/>
</dbReference>
<accession>A0A2A2EDP0</accession>
<dbReference type="Gene3D" id="1.10.10.10">
    <property type="entry name" value="Winged helix-like DNA-binding domain superfamily/Winged helix DNA-binding domain"/>
    <property type="match status" value="2"/>
</dbReference>
<feature type="compositionally biased region" description="Basic residues" evidence="5">
    <location>
        <begin position="54"/>
        <end position="64"/>
    </location>
</feature>
<comment type="caution">
    <text evidence="8">The sequence shown here is derived from an EMBL/GenBank/DDBJ whole genome shotgun (WGS) entry which is preliminary data.</text>
</comment>
<dbReference type="Proteomes" id="UP000218399">
    <property type="component" value="Unassembled WGS sequence"/>
</dbReference>
<dbReference type="InterPro" id="IPR053926">
    <property type="entry name" value="RecX_HTH_1st"/>
</dbReference>
<dbReference type="InterPro" id="IPR053924">
    <property type="entry name" value="RecX_HTH_2nd"/>
</dbReference>
<evidence type="ECO:0000256" key="3">
    <source>
        <dbReference type="ARBA" id="ARBA00018111"/>
    </source>
</evidence>
<dbReference type="RefSeq" id="WP_095615520.1">
    <property type="nucleotide sequence ID" value="NZ_MVOH01000017.1"/>
</dbReference>
<proteinExistence type="inferred from homology"/>
<dbReference type="InterPro" id="IPR003783">
    <property type="entry name" value="Regulatory_RecX"/>
</dbReference>
<feature type="region of interest" description="Disordered" evidence="5">
    <location>
        <begin position="1"/>
        <end position="84"/>
    </location>
</feature>
<dbReference type="PANTHER" id="PTHR33602">
    <property type="entry name" value="REGULATORY PROTEIN RECX FAMILY PROTEIN"/>
    <property type="match status" value="1"/>
</dbReference>
<dbReference type="OrthoDB" id="3238942at2"/>
<evidence type="ECO:0000256" key="5">
    <source>
        <dbReference type="SAM" id="MobiDB-lite"/>
    </source>
</evidence>
<protein>
    <recommendedName>
        <fullName evidence="3">Regulatory protein RecX</fullName>
    </recommendedName>
</protein>
<reference evidence="8 9" key="1">
    <citation type="journal article" date="2017" name="ISME J.">
        <title>Unveiling bifidobacterial biogeography across the mammalian branch of the tree of life.</title>
        <authorList>
            <person name="Milani C."/>
            <person name="Mangifesta M."/>
            <person name="Mancabelli L."/>
            <person name="Lugli G.A."/>
            <person name="James K."/>
            <person name="Duranti S."/>
            <person name="Turroni F."/>
            <person name="Ferrario C."/>
            <person name="Ossiprandi M.C."/>
            <person name="van Sinderen D."/>
            <person name="Ventura M."/>
        </authorList>
    </citation>
    <scope>NUCLEOTIDE SEQUENCE [LARGE SCALE GENOMIC DNA]</scope>
    <source>
        <strain evidence="9">Ham19E</strain>
    </source>
</reference>
<dbReference type="GO" id="GO:0005737">
    <property type="term" value="C:cytoplasm"/>
    <property type="evidence" value="ECO:0007669"/>
    <property type="project" value="UniProtKB-SubCell"/>
</dbReference>
<keyword evidence="9" id="KW-1185">Reference proteome</keyword>
<evidence type="ECO:0000256" key="4">
    <source>
        <dbReference type="ARBA" id="ARBA00022490"/>
    </source>
</evidence>